<keyword evidence="5" id="KW-0809">Transit peptide</keyword>
<keyword evidence="2" id="KW-0444">Lipid biosynthesis</keyword>
<dbReference type="CDD" id="cd00586">
    <property type="entry name" value="4HBT"/>
    <property type="match status" value="1"/>
</dbReference>
<dbReference type="KEGG" id="lnn:F0161_09170"/>
<gene>
    <name evidence="10" type="ORF">F0161_09170</name>
</gene>
<dbReference type="PANTHER" id="PTHR31727:SF6">
    <property type="entry name" value="OLEOYL-ACYL CARRIER PROTEIN THIOESTERASE 1, CHLOROPLASTIC"/>
    <property type="match status" value="1"/>
</dbReference>
<evidence type="ECO:0000256" key="7">
    <source>
        <dbReference type="ARBA" id="ARBA00023160"/>
    </source>
</evidence>
<dbReference type="Gene3D" id="3.10.129.10">
    <property type="entry name" value="Hotdog Thioesterase"/>
    <property type="match status" value="1"/>
</dbReference>
<dbReference type="GO" id="GO:0000036">
    <property type="term" value="F:acyl carrier activity"/>
    <property type="evidence" value="ECO:0007669"/>
    <property type="project" value="TreeGrafter"/>
</dbReference>
<dbReference type="InterPro" id="IPR045023">
    <property type="entry name" value="FATA/B"/>
</dbReference>
<dbReference type="OrthoDB" id="9801517at2"/>
<proteinExistence type="inferred from homology"/>
<feature type="domain" description="Acyl-ACP thioesterase-like C-terminal" evidence="9">
    <location>
        <begin position="146"/>
        <end position="240"/>
    </location>
</feature>
<dbReference type="InterPro" id="IPR002864">
    <property type="entry name" value="Acyl-ACP_thioesterase_NHD"/>
</dbReference>
<dbReference type="InterPro" id="IPR049427">
    <property type="entry name" value="Acyl-ACP_TE_C"/>
</dbReference>
<evidence type="ECO:0000259" key="8">
    <source>
        <dbReference type="Pfam" id="PF01643"/>
    </source>
</evidence>
<evidence type="ECO:0000313" key="10">
    <source>
        <dbReference type="EMBL" id="QER68416.1"/>
    </source>
</evidence>
<dbReference type="EMBL" id="CP043939">
    <property type="protein sequence ID" value="QER68416.1"/>
    <property type="molecule type" value="Genomic_DNA"/>
</dbReference>
<feature type="domain" description="Acyl-ACP thioesterase N-terminal hotdog" evidence="8">
    <location>
        <begin position="2"/>
        <end position="125"/>
    </location>
</feature>
<keyword evidence="6" id="KW-0443">Lipid metabolism</keyword>
<protein>
    <recommendedName>
        <fullName evidence="12">Acyl-ACP thioesterase</fullName>
    </recommendedName>
</protein>
<dbReference type="InterPro" id="IPR029069">
    <property type="entry name" value="HotDog_dom_sf"/>
</dbReference>
<evidence type="ECO:0000256" key="2">
    <source>
        <dbReference type="ARBA" id="ARBA00022516"/>
    </source>
</evidence>
<evidence type="ECO:0000256" key="6">
    <source>
        <dbReference type="ARBA" id="ARBA00023098"/>
    </source>
</evidence>
<dbReference type="Pfam" id="PF20791">
    <property type="entry name" value="Acyl-ACP_TE_C"/>
    <property type="match status" value="1"/>
</dbReference>
<evidence type="ECO:0000256" key="5">
    <source>
        <dbReference type="ARBA" id="ARBA00022946"/>
    </source>
</evidence>
<evidence type="ECO:0000313" key="11">
    <source>
        <dbReference type="Proteomes" id="UP000325295"/>
    </source>
</evidence>
<comment type="similarity">
    <text evidence="1">Belongs to the acyl-ACP thioesterase family.</text>
</comment>
<keyword evidence="11" id="KW-1185">Reference proteome</keyword>
<name>A0A5P1X3P0_9LACO</name>
<reference evidence="10 11" key="1">
    <citation type="submission" date="2019-09" db="EMBL/GenBank/DDBJ databases">
        <title>Complete Genome Sequence of Lactobacillus nenjiangensis SH-Y15, isolated from sauerkraut.</title>
        <authorList>
            <person name="Yang H."/>
        </authorList>
    </citation>
    <scope>NUCLEOTIDE SEQUENCE [LARGE SCALE GENOMIC DNA]</scope>
    <source>
        <strain evidence="10 11">SH-Y15</strain>
    </source>
</reference>
<keyword evidence="3" id="KW-0378">Hydrolase</keyword>
<evidence type="ECO:0000259" key="9">
    <source>
        <dbReference type="Pfam" id="PF20791"/>
    </source>
</evidence>
<dbReference type="PANTHER" id="PTHR31727">
    <property type="entry name" value="OLEOYL-ACYL CARRIER PROTEIN THIOESTERASE 1, CHLOROPLASTIC"/>
    <property type="match status" value="1"/>
</dbReference>
<sequence>MNHTVTYYECDPQGEVTVGMLINLAILVSEEQSQAIGVGPDVVAQFGGGWVITSYNIEISKLPKVDETIVLSTRATSYNRYFAFREFWIRDQNGEEYAHISSMFVYMDLTTRKIVQIPDEIIKPFHSEEVKRIPRVGKLEGITEDDSILQQDYHVRYFDIDSNQHVNNAHYFDWMLDVLGEDFLKSHQLKKMLIKYDLEVRYGKDVVSSEVSIDDQALLTKHKIGTKGELNAEANCWWEKRA</sequence>
<dbReference type="Pfam" id="PF01643">
    <property type="entry name" value="Acyl-ACP_TE"/>
    <property type="match status" value="1"/>
</dbReference>
<evidence type="ECO:0008006" key="12">
    <source>
        <dbReference type="Google" id="ProtNLM"/>
    </source>
</evidence>
<dbReference type="AlphaFoldDB" id="A0A5P1X3P0"/>
<dbReference type="Proteomes" id="UP000325295">
    <property type="component" value="Chromosome"/>
</dbReference>
<dbReference type="GO" id="GO:0016297">
    <property type="term" value="F:fatty acyl-[ACP] hydrolase activity"/>
    <property type="evidence" value="ECO:0007669"/>
    <property type="project" value="InterPro"/>
</dbReference>
<keyword evidence="7" id="KW-0275">Fatty acid biosynthesis</keyword>
<accession>A0A5P1X3P0</accession>
<organism evidence="10 11">
    <name type="scientific">Paucilactobacillus nenjiangensis</name>
    <dbReference type="NCBI Taxonomy" id="1296540"/>
    <lineage>
        <taxon>Bacteria</taxon>
        <taxon>Bacillati</taxon>
        <taxon>Bacillota</taxon>
        <taxon>Bacilli</taxon>
        <taxon>Lactobacillales</taxon>
        <taxon>Lactobacillaceae</taxon>
        <taxon>Paucilactobacillus</taxon>
    </lineage>
</organism>
<keyword evidence="4" id="KW-0276">Fatty acid metabolism</keyword>
<evidence type="ECO:0000256" key="4">
    <source>
        <dbReference type="ARBA" id="ARBA00022832"/>
    </source>
</evidence>
<evidence type="ECO:0000256" key="3">
    <source>
        <dbReference type="ARBA" id="ARBA00022801"/>
    </source>
</evidence>
<evidence type="ECO:0000256" key="1">
    <source>
        <dbReference type="ARBA" id="ARBA00006500"/>
    </source>
</evidence>
<dbReference type="SUPFAM" id="SSF54637">
    <property type="entry name" value="Thioesterase/thiol ester dehydrase-isomerase"/>
    <property type="match status" value="2"/>
</dbReference>